<evidence type="ECO:0000256" key="13">
    <source>
        <dbReference type="SAM" id="MobiDB-lite"/>
    </source>
</evidence>
<feature type="region of interest" description="Disordered" evidence="13">
    <location>
        <begin position="75"/>
        <end position="122"/>
    </location>
</feature>
<comment type="pathway">
    <text evidence="2">Protein modification; protein glycosylation.</text>
</comment>
<feature type="domain" description="Fucosyltransferase C-terminal" evidence="14">
    <location>
        <begin position="281"/>
        <end position="455"/>
    </location>
</feature>
<organism evidence="16 17">
    <name type="scientific">Triparma laevis f. longispina</name>
    <dbReference type="NCBI Taxonomy" id="1714387"/>
    <lineage>
        <taxon>Eukaryota</taxon>
        <taxon>Sar</taxon>
        <taxon>Stramenopiles</taxon>
        <taxon>Ochrophyta</taxon>
        <taxon>Bolidophyceae</taxon>
        <taxon>Parmales</taxon>
        <taxon>Triparmaceae</taxon>
        <taxon>Triparma</taxon>
    </lineage>
</organism>
<evidence type="ECO:0000256" key="9">
    <source>
        <dbReference type="ARBA" id="ARBA00023136"/>
    </source>
</evidence>
<dbReference type="AlphaFoldDB" id="A0A9W6ZB06"/>
<evidence type="ECO:0000313" key="17">
    <source>
        <dbReference type="Proteomes" id="UP001165122"/>
    </source>
</evidence>
<evidence type="ECO:0000256" key="7">
    <source>
        <dbReference type="ARBA" id="ARBA00022968"/>
    </source>
</evidence>
<keyword evidence="5 12" id="KW-0808">Transferase</keyword>
<dbReference type="InterPro" id="IPR031481">
    <property type="entry name" value="Glyco_tran_10_N"/>
</dbReference>
<evidence type="ECO:0000256" key="8">
    <source>
        <dbReference type="ARBA" id="ARBA00022989"/>
    </source>
</evidence>
<comment type="subcellular location">
    <subcellularLocation>
        <location evidence="11">Endomembrane system</location>
        <topology evidence="11">Single-pass membrane protein</topology>
    </subcellularLocation>
    <subcellularLocation>
        <location evidence="12">Golgi apparatus</location>
        <location evidence="12">Golgi stack membrane</location>
        <topology evidence="12">Single-pass type II membrane protein</topology>
    </subcellularLocation>
    <subcellularLocation>
        <location evidence="1">Membrane</location>
        <topology evidence="1">Single-pass type II membrane protein</topology>
    </subcellularLocation>
</comment>
<evidence type="ECO:0000256" key="10">
    <source>
        <dbReference type="ARBA" id="ARBA00023180"/>
    </source>
</evidence>
<comment type="similarity">
    <text evidence="3 12">Belongs to the glycosyltransferase 10 family.</text>
</comment>
<sequence length="457" mass="51622">MAFQIALRNAPFVLLFLFAVSLLCLDFMGRSLDTAPYLDPRTAPLLQLRQDVVHLRGEEKLARMEIEEARAMHAQMQKNGPVGSNKIESEPERSFLPPPIPPTLPTPPAPPTPPTASISTAASSSTKSYTNYLAPSQDLPNRPKVNLILYNKFEGFLDWWRENDFIKPARSMCSTECIVTKSRSGMSEADLLLFHVKTHSKNDFPPRTSNVKWGYVSLEQPGYAPLLEDSSYTSKFDYSLTYDLDSSIPTITVSPHFTAQQYHDAKVLGFNEKDGFGEPTAIAAFVSNCRAAGAEKRLAMMEELSKYMPVHSYGSCLNNKQEPKLSDVKATNKQMILQRYKFYLSFENNIIKDYVSEKVFDGLLAGSLPVYRGAESIDKFMPSETTPAVIKMSDFGDDMKALSDYLLKLANDESEYNKYFQWKTEDSNDRFQSVLDMTAYKYTSLCRICQKVLEDRS</sequence>
<keyword evidence="8" id="KW-1133">Transmembrane helix</keyword>
<feature type="domain" description="Fucosyltransferase N-terminal" evidence="15">
    <location>
        <begin position="169"/>
        <end position="249"/>
    </location>
</feature>
<evidence type="ECO:0000256" key="4">
    <source>
        <dbReference type="ARBA" id="ARBA00022676"/>
    </source>
</evidence>
<dbReference type="FunFam" id="3.40.50.11660:FF:000002">
    <property type="entry name" value="Alpha-(1,3)-fucosyltransferase"/>
    <property type="match status" value="1"/>
</dbReference>
<evidence type="ECO:0000256" key="3">
    <source>
        <dbReference type="ARBA" id="ARBA00008919"/>
    </source>
</evidence>
<keyword evidence="17" id="KW-1185">Reference proteome</keyword>
<evidence type="ECO:0000256" key="1">
    <source>
        <dbReference type="ARBA" id="ARBA00004606"/>
    </source>
</evidence>
<accession>A0A9W6ZB06</accession>
<evidence type="ECO:0000259" key="15">
    <source>
        <dbReference type="Pfam" id="PF17039"/>
    </source>
</evidence>
<protein>
    <recommendedName>
        <fullName evidence="12">Fucosyltransferase</fullName>
        <ecNumber evidence="12">2.4.1.-</ecNumber>
    </recommendedName>
</protein>
<dbReference type="InterPro" id="IPR038577">
    <property type="entry name" value="GT10-like_C_sf"/>
</dbReference>
<keyword evidence="10" id="KW-0325">Glycoprotein</keyword>
<dbReference type="EMBL" id="BRXW01000350">
    <property type="protein sequence ID" value="GMH46855.1"/>
    <property type="molecule type" value="Genomic_DNA"/>
</dbReference>
<dbReference type="GO" id="GO:0032580">
    <property type="term" value="C:Golgi cisterna membrane"/>
    <property type="evidence" value="ECO:0007669"/>
    <property type="project" value="UniProtKB-SubCell"/>
</dbReference>
<name>A0A9W6ZB06_9STRA</name>
<evidence type="ECO:0000256" key="6">
    <source>
        <dbReference type="ARBA" id="ARBA00022692"/>
    </source>
</evidence>
<comment type="caution">
    <text evidence="16">The sequence shown here is derived from an EMBL/GenBank/DDBJ whole genome shotgun (WGS) entry which is preliminary data.</text>
</comment>
<dbReference type="InterPro" id="IPR001503">
    <property type="entry name" value="Glyco_trans_10"/>
</dbReference>
<dbReference type="Pfam" id="PF00852">
    <property type="entry name" value="Glyco_transf_10"/>
    <property type="match status" value="1"/>
</dbReference>
<evidence type="ECO:0000313" key="16">
    <source>
        <dbReference type="EMBL" id="GMH46855.1"/>
    </source>
</evidence>
<dbReference type="Pfam" id="PF17039">
    <property type="entry name" value="Glyco_tran_10_N"/>
    <property type="match status" value="1"/>
</dbReference>
<dbReference type="Gene3D" id="3.40.50.11660">
    <property type="entry name" value="Glycosyl transferase family 10, C-terminal domain"/>
    <property type="match status" value="1"/>
</dbReference>
<evidence type="ECO:0000259" key="14">
    <source>
        <dbReference type="Pfam" id="PF00852"/>
    </source>
</evidence>
<evidence type="ECO:0000256" key="12">
    <source>
        <dbReference type="RuleBase" id="RU003832"/>
    </source>
</evidence>
<dbReference type="PANTHER" id="PTHR11929">
    <property type="entry name" value="ALPHA- 1,3 -FUCOSYLTRANSFERASE"/>
    <property type="match status" value="1"/>
</dbReference>
<feature type="compositionally biased region" description="Pro residues" evidence="13">
    <location>
        <begin position="96"/>
        <end position="114"/>
    </location>
</feature>
<dbReference type="GO" id="GO:0046920">
    <property type="term" value="F:alpha-(1-&gt;3)-fucosyltransferase activity"/>
    <property type="evidence" value="ECO:0007669"/>
    <property type="project" value="TreeGrafter"/>
</dbReference>
<evidence type="ECO:0000256" key="11">
    <source>
        <dbReference type="ARBA" id="ARBA00037847"/>
    </source>
</evidence>
<dbReference type="InterPro" id="IPR055270">
    <property type="entry name" value="Glyco_tran_10_C"/>
</dbReference>
<dbReference type="SUPFAM" id="SSF53756">
    <property type="entry name" value="UDP-Glycosyltransferase/glycogen phosphorylase"/>
    <property type="match status" value="1"/>
</dbReference>
<keyword evidence="7" id="KW-0735">Signal-anchor</keyword>
<dbReference type="OrthoDB" id="427096at2759"/>
<keyword evidence="9" id="KW-0472">Membrane</keyword>
<dbReference type="EC" id="2.4.1.-" evidence="12"/>
<proteinExistence type="inferred from homology"/>
<keyword evidence="6 12" id="KW-0812">Transmembrane</keyword>
<gene>
    <name evidence="16" type="ORF">TrLO_g5469</name>
</gene>
<evidence type="ECO:0000256" key="5">
    <source>
        <dbReference type="ARBA" id="ARBA00022679"/>
    </source>
</evidence>
<dbReference type="PANTHER" id="PTHR11929:SF194">
    <property type="entry name" value="ALPHA-(1,3)-FUCOSYLTRANSFERASE 10"/>
    <property type="match status" value="1"/>
</dbReference>
<dbReference type="Proteomes" id="UP001165122">
    <property type="component" value="Unassembled WGS sequence"/>
</dbReference>
<evidence type="ECO:0000256" key="2">
    <source>
        <dbReference type="ARBA" id="ARBA00004922"/>
    </source>
</evidence>
<keyword evidence="12" id="KW-0333">Golgi apparatus</keyword>
<reference evidence="17" key="1">
    <citation type="journal article" date="2023" name="Commun. Biol.">
        <title>Genome analysis of Parmales, the sister group of diatoms, reveals the evolutionary specialization of diatoms from phago-mixotrophs to photoautotrophs.</title>
        <authorList>
            <person name="Ban H."/>
            <person name="Sato S."/>
            <person name="Yoshikawa S."/>
            <person name="Yamada K."/>
            <person name="Nakamura Y."/>
            <person name="Ichinomiya M."/>
            <person name="Sato N."/>
            <person name="Blanc-Mathieu R."/>
            <person name="Endo H."/>
            <person name="Kuwata A."/>
            <person name="Ogata H."/>
        </authorList>
    </citation>
    <scope>NUCLEOTIDE SEQUENCE [LARGE SCALE GENOMIC DNA]</scope>
    <source>
        <strain evidence="17">NIES 3700</strain>
    </source>
</reference>
<keyword evidence="4 12" id="KW-0328">Glycosyltransferase</keyword>